<evidence type="ECO:0000313" key="3">
    <source>
        <dbReference type="Proteomes" id="UP000248132"/>
    </source>
</evidence>
<evidence type="ECO:0000313" key="2">
    <source>
        <dbReference type="EMBL" id="PYG84912.1"/>
    </source>
</evidence>
<keyword evidence="2" id="KW-0808">Transferase</keyword>
<proteinExistence type="predicted"/>
<reference evidence="2 3" key="1">
    <citation type="submission" date="2018-06" db="EMBL/GenBank/DDBJ databases">
        <title>Genomic Encyclopedia of Type Strains, Phase I: the one thousand microbial genomes (KMG-I) project.</title>
        <authorList>
            <person name="Kyrpides N."/>
        </authorList>
    </citation>
    <scope>NUCLEOTIDE SEQUENCE [LARGE SCALE GENOMIC DNA]</scope>
    <source>
        <strain evidence="2 3">DSM 19573</strain>
    </source>
</reference>
<organism evidence="2 3">
    <name type="scientific">Ruminiclostridium sufflavum DSM 19573</name>
    <dbReference type="NCBI Taxonomy" id="1121337"/>
    <lineage>
        <taxon>Bacteria</taxon>
        <taxon>Bacillati</taxon>
        <taxon>Bacillota</taxon>
        <taxon>Clostridia</taxon>
        <taxon>Eubacteriales</taxon>
        <taxon>Oscillospiraceae</taxon>
        <taxon>Ruminiclostridium</taxon>
    </lineage>
</organism>
<sequence>MLDFTKSFIEIQFPVSKISKESYKERKANLGQTLTGLGKWWGRKPLILVRATLLGILMPVSEDTVKDKDIFLKILTMDNEGLWSRKSKAISTKDIYSHLNTKERKQYFDSESTLDKPKYISGLNKEDKEYLQKLVFNRLSYDEKLVLCERPEHVIIESKEIWEEINSHLKTNAFSLEELVKELGAKRYGHNPRVGDCFAGGGSIPFESARIGADVYASDLNPVASLLTWASLNIAGASDDEVEKLREFQKKVYHDVNKQVISWGIEHNEKGHRADSYLYCNEVRCPECGHKVPLAPSWIIGQGTKTVVILKDNNIDGFNMEVVQGANKEQFQEANNNITFRKGKLYCPHCKMETPMSSIRGDRRDSEGNTIFGLRKWEKHEFVPRGNDVFQERLYAIRYVEIYIDEKGNEKTKRYYASPSIKDIERENKVVELLTDVFTEWQEKGYIPSAIIESGEKTDEPIRTRGWNYWHQLFNPRQLLIHGLFMQKTDKYAKNNYELVMGLLGINKICDWDSKLARWDSAPASEKIAQTFSNQALNTIFNFPSRGVSTTTTSWFFNINNTKIMSKANIDLFDARIINNIADIWITDPPYADAVNYHELTEFFLSWDKGLIEKAFPEWYTDSKRVLAVKGTGQSFNESMIEVYKSLKNHMPDNGTQVVMFTHQDVKVWSELAMILWSAGLRVVSAWNIATETEASGLKQGNYVKGTVLLTLKKQISNEIVFQDELYDEIKYEVEKIIDSMHDLDNKDDPDFTDADYLLASYASSLKVLTAYKEIEGIDVHYWLSQPRNSTQENPIEALINKAVKIAYDYLIPEGFDKIHWKDLTPDERFFIRGLEIEMNGNYQISSYQELARGFGVKEYADMFAEFKANSTRLMTPSEFKMKNLGNGGFSSSIVRHLLVAINECTNSKSTVEGRSYLKSIYSENNEFWYKKPIMIEVLSFISRLEHVENMALWHEHAYFAKILKEALKNEGV</sequence>
<dbReference type="InterPro" id="IPR029063">
    <property type="entry name" value="SAM-dependent_MTases_sf"/>
</dbReference>
<feature type="domain" description="DUF1156" evidence="1">
    <location>
        <begin position="12"/>
        <end position="69"/>
    </location>
</feature>
<dbReference type="EMBL" id="QKMR01000028">
    <property type="protein sequence ID" value="PYG84912.1"/>
    <property type="molecule type" value="Genomic_DNA"/>
</dbReference>
<keyword evidence="2" id="KW-0489">Methyltransferase</keyword>
<keyword evidence="3" id="KW-1185">Reference proteome</keyword>
<dbReference type="InterPro" id="IPR049953">
    <property type="entry name" value="Antiphage_assoc"/>
</dbReference>
<dbReference type="AlphaFoldDB" id="A0A318XG46"/>
<dbReference type="OrthoDB" id="9800801at2"/>
<dbReference type="GO" id="GO:0032259">
    <property type="term" value="P:methylation"/>
    <property type="evidence" value="ECO:0007669"/>
    <property type="project" value="UniProtKB-KW"/>
</dbReference>
<evidence type="ECO:0000259" key="1">
    <source>
        <dbReference type="Pfam" id="PF06634"/>
    </source>
</evidence>
<dbReference type="Proteomes" id="UP000248132">
    <property type="component" value="Unassembled WGS sequence"/>
</dbReference>
<dbReference type="GO" id="GO:0008168">
    <property type="term" value="F:methyltransferase activity"/>
    <property type="evidence" value="ECO:0007669"/>
    <property type="project" value="UniProtKB-KW"/>
</dbReference>
<dbReference type="Pfam" id="PF06634">
    <property type="entry name" value="DUF1156"/>
    <property type="match status" value="1"/>
</dbReference>
<dbReference type="RefSeq" id="WP_110463400.1">
    <property type="nucleotide sequence ID" value="NZ_QKMR01000028.1"/>
</dbReference>
<protein>
    <submittedName>
        <fullName evidence="2">Adenine-specific DNA methylase</fullName>
    </submittedName>
</protein>
<name>A0A318XG46_9FIRM</name>
<accession>A0A318XG46</accession>
<gene>
    <name evidence="2" type="ORF">LY28_03446</name>
</gene>
<dbReference type="NCBIfam" id="NF042963">
    <property type="entry name" value="DUF1156_antiphage"/>
    <property type="match status" value="1"/>
</dbReference>
<dbReference type="InterPro" id="IPR009537">
    <property type="entry name" value="DUF1156"/>
</dbReference>
<dbReference type="SUPFAM" id="SSF53335">
    <property type="entry name" value="S-adenosyl-L-methionine-dependent methyltransferases"/>
    <property type="match status" value="2"/>
</dbReference>
<comment type="caution">
    <text evidence="2">The sequence shown here is derived from an EMBL/GenBank/DDBJ whole genome shotgun (WGS) entry which is preliminary data.</text>
</comment>